<dbReference type="PANTHER" id="PTHR34501:SF9">
    <property type="entry name" value="MAJOR OUTER MEMBRANE PROTEIN P.IA"/>
    <property type="match status" value="1"/>
</dbReference>
<comment type="subcellular location">
    <subcellularLocation>
        <location evidence="1">Cell outer membrane</location>
        <topology evidence="1">Multi-pass membrane protein</topology>
    </subcellularLocation>
</comment>
<dbReference type="InterPro" id="IPR023614">
    <property type="entry name" value="Porin_dom_sf"/>
</dbReference>
<keyword evidence="7" id="KW-0406">Ion transport</keyword>
<organism evidence="13 14">
    <name type="scientific">Rheinheimera tangshanensis</name>
    <dbReference type="NCBI Taxonomy" id="400153"/>
    <lineage>
        <taxon>Bacteria</taxon>
        <taxon>Pseudomonadati</taxon>
        <taxon>Pseudomonadota</taxon>
        <taxon>Gammaproteobacteria</taxon>
        <taxon>Chromatiales</taxon>
        <taxon>Chromatiaceae</taxon>
        <taxon>Rheinheimera</taxon>
    </lineage>
</organism>
<gene>
    <name evidence="13" type="ORF">FU839_08100</name>
</gene>
<dbReference type="GO" id="GO:0009279">
    <property type="term" value="C:cell outer membrane"/>
    <property type="evidence" value="ECO:0007669"/>
    <property type="project" value="UniProtKB-SubCell"/>
</dbReference>
<reference evidence="13 14" key="1">
    <citation type="submission" date="2019-08" db="EMBL/GenBank/DDBJ databases">
        <title>Draft genome analysis of Rheinheimera tangshanensis isolated from the roots of fresh rice plants (Oryza sativa).</title>
        <authorList>
            <person name="Yu Q."/>
            <person name="Qi Y."/>
            <person name="Zhang H."/>
            <person name="Pu J."/>
        </authorList>
    </citation>
    <scope>NUCLEOTIDE SEQUENCE [LARGE SCALE GENOMIC DNA]</scope>
    <source>
        <strain evidence="13 14">JA3-B52</strain>
    </source>
</reference>
<keyword evidence="9" id="KW-0472">Membrane</keyword>
<keyword evidence="14" id="KW-1185">Reference proteome</keyword>
<evidence type="ECO:0000256" key="7">
    <source>
        <dbReference type="ARBA" id="ARBA00023065"/>
    </source>
</evidence>
<name>A0A5C8LXF7_9GAMM</name>
<dbReference type="RefSeq" id="WP_147903950.1">
    <property type="nucleotide sequence ID" value="NZ_BAAAGC010000007.1"/>
</dbReference>
<keyword evidence="5" id="KW-0812">Transmembrane</keyword>
<dbReference type="CDD" id="cd00342">
    <property type="entry name" value="gram_neg_porins"/>
    <property type="match status" value="1"/>
</dbReference>
<comment type="caution">
    <text evidence="13">The sequence shown here is derived from an EMBL/GenBank/DDBJ whole genome shotgun (WGS) entry which is preliminary data.</text>
</comment>
<dbReference type="Pfam" id="PF13609">
    <property type="entry name" value="Porin_4"/>
    <property type="match status" value="1"/>
</dbReference>
<dbReference type="Proteomes" id="UP000321814">
    <property type="component" value="Unassembled WGS sequence"/>
</dbReference>
<evidence type="ECO:0000256" key="2">
    <source>
        <dbReference type="ARBA" id="ARBA00011233"/>
    </source>
</evidence>
<evidence type="ECO:0000256" key="4">
    <source>
        <dbReference type="ARBA" id="ARBA00022452"/>
    </source>
</evidence>
<feature type="signal peptide" evidence="11">
    <location>
        <begin position="1"/>
        <end position="43"/>
    </location>
</feature>
<evidence type="ECO:0000256" key="8">
    <source>
        <dbReference type="ARBA" id="ARBA00023114"/>
    </source>
</evidence>
<dbReference type="EMBL" id="VRLR01000004">
    <property type="protein sequence ID" value="TXK81074.1"/>
    <property type="molecule type" value="Genomic_DNA"/>
</dbReference>
<proteinExistence type="predicted"/>
<dbReference type="AlphaFoldDB" id="A0A5C8LXF7"/>
<keyword evidence="6 11" id="KW-0732">Signal</keyword>
<feature type="domain" description="Porin" evidence="12">
    <location>
        <begin position="32"/>
        <end position="401"/>
    </location>
</feature>
<evidence type="ECO:0000313" key="14">
    <source>
        <dbReference type="Proteomes" id="UP000321814"/>
    </source>
</evidence>
<dbReference type="GO" id="GO:0006811">
    <property type="term" value="P:monoatomic ion transport"/>
    <property type="evidence" value="ECO:0007669"/>
    <property type="project" value="UniProtKB-KW"/>
</dbReference>
<evidence type="ECO:0000256" key="1">
    <source>
        <dbReference type="ARBA" id="ARBA00004571"/>
    </source>
</evidence>
<dbReference type="InterPro" id="IPR050298">
    <property type="entry name" value="Gram-neg_bact_OMP"/>
</dbReference>
<evidence type="ECO:0000259" key="12">
    <source>
        <dbReference type="Pfam" id="PF13609"/>
    </source>
</evidence>
<dbReference type="GO" id="GO:0015288">
    <property type="term" value="F:porin activity"/>
    <property type="evidence" value="ECO:0007669"/>
    <property type="project" value="UniProtKB-KW"/>
</dbReference>
<dbReference type="InterPro" id="IPR033900">
    <property type="entry name" value="Gram_neg_porin_domain"/>
</dbReference>
<evidence type="ECO:0000313" key="13">
    <source>
        <dbReference type="EMBL" id="TXK81074.1"/>
    </source>
</evidence>
<dbReference type="Gene3D" id="2.40.160.10">
    <property type="entry name" value="Porin"/>
    <property type="match status" value="1"/>
</dbReference>
<dbReference type="GO" id="GO:0046930">
    <property type="term" value="C:pore complex"/>
    <property type="evidence" value="ECO:0007669"/>
    <property type="project" value="UniProtKB-KW"/>
</dbReference>
<dbReference type="OrthoDB" id="8173690at2"/>
<comment type="subunit">
    <text evidence="2">Homotrimer.</text>
</comment>
<keyword evidence="3" id="KW-0813">Transport</keyword>
<dbReference type="PANTHER" id="PTHR34501">
    <property type="entry name" value="PROTEIN YDDL-RELATED"/>
    <property type="match status" value="1"/>
</dbReference>
<sequence>MSAQYTQYYGLHSKARTRPTRFYKSFQLASLSAALLVSLPSQAGFPTIYGKINVSAQQYNFEKLNFAQTTPATNPVSYQHSGATSIADELDNTSVESNASRFGIRGDLDVSADLKIIYLVEYGIDTDNGTNANGRELTQRNIYAGLQGQWGTLLIGKNDTPLKTLQTNTVVRGDIDRFNDAALADIGSYLVGENRADNVIQYNSPIFLEGFEFSFAAVQSEETGIAVNANNPQDDSDLASGYSSALTYGKSKWFVGVAIDNNVATTDAIRVLGEVAVGPVKLGAIYQTAEAHKDTDRIGPFSTFVGSSVSSSGAQNGLNPISEWDGASGNAFIEQDGYVLNAAWKVAGPWTAKAQYGSSTSTPANSSYGDVDVTALALGVDYKLSDAARLYSYYAQLETEGDSLIGTVKPKDSTLALGLDFRF</sequence>
<protein>
    <submittedName>
        <fullName evidence="13">Porin</fullName>
    </submittedName>
</protein>
<dbReference type="SUPFAM" id="SSF56935">
    <property type="entry name" value="Porins"/>
    <property type="match status" value="1"/>
</dbReference>
<keyword evidence="8" id="KW-0626">Porin</keyword>
<evidence type="ECO:0000256" key="10">
    <source>
        <dbReference type="ARBA" id="ARBA00023237"/>
    </source>
</evidence>
<evidence type="ECO:0000256" key="5">
    <source>
        <dbReference type="ARBA" id="ARBA00022692"/>
    </source>
</evidence>
<keyword evidence="10" id="KW-0998">Cell outer membrane</keyword>
<accession>A0A5C8LXF7</accession>
<evidence type="ECO:0000256" key="6">
    <source>
        <dbReference type="ARBA" id="ARBA00022729"/>
    </source>
</evidence>
<evidence type="ECO:0000256" key="3">
    <source>
        <dbReference type="ARBA" id="ARBA00022448"/>
    </source>
</evidence>
<feature type="chain" id="PRO_5023070407" evidence="11">
    <location>
        <begin position="44"/>
        <end position="423"/>
    </location>
</feature>
<evidence type="ECO:0000256" key="11">
    <source>
        <dbReference type="SAM" id="SignalP"/>
    </source>
</evidence>
<evidence type="ECO:0000256" key="9">
    <source>
        <dbReference type="ARBA" id="ARBA00023136"/>
    </source>
</evidence>
<keyword evidence="4" id="KW-1134">Transmembrane beta strand</keyword>